<evidence type="ECO:0000313" key="3">
    <source>
        <dbReference type="Proteomes" id="UP001331761"/>
    </source>
</evidence>
<keyword evidence="1" id="KW-0732">Signal</keyword>
<reference evidence="2 3" key="1">
    <citation type="submission" date="2019-10" db="EMBL/GenBank/DDBJ databases">
        <title>Assembly and Annotation for the nematode Trichostrongylus colubriformis.</title>
        <authorList>
            <person name="Martin J."/>
        </authorList>
    </citation>
    <scope>NUCLEOTIDE SEQUENCE [LARGE SCALE GENOMIC DNA]</scope>
    <source>
        <strain evidence="2">G859</strain>
        <tissue evidence="2">Whole worm</tissue>
    </source>
</reference>
<feature type="non-terminal residue" evidence="2">
    <location>
        <position position="1"/>
    </location>
</feature>
<sequence length="80" mass="9368">GRRDIEIPFSCLIPLVLLFVFGVRSKDKHEELSFSTYIPARERRIYEKRLSRLCRTKSQQSVSEKIARNEGAFTIRHAES</sequence>
<evidence type="ECO:0000313" key="2">
    <source>
        <dbReference type="EMBL" id="KAK5983862.1"/>
    </source>
</evidence>
<name>A0AAN8FYN3_TRICO</name>
<accession>A0AAN8FYN3</accession>
<protein>
    <submittedName>
        <fullName evidence="2">Uncharacterized protein</fullName>
    </submittedName>
</protein>
<gene>
    <name evidence="2" type="ORF">GCK32_013499</name>
</gene>
<proteinExistence type="predicted"/>
<keyword evidence="3" id="KW-1185">Reference proteome</keyword>
<organism evidence="2 3">
    <name type="scientific">Trichostrongylus colubriformis</name>
    <name type="common">Black scour worm</name>
    <dbReference type="NCBI Taxonomy" id="6319"/>
    <lineage>
        <taxon>Eukaryota</taxon>
        <taxon>Metazoa</taxon>
        <taxon>Ecdysozoa</taxon>
        <taxon>Nematoda</taxon>
        <taxon>Chromadorea</taxon>
        <taxon>Rhabditida</taxon>
        <taxon>Rhabditina</taxon>
        <taxon>Rhabditomorpha</taxon>
        <taxon>Strongyloidea</taxon>
        <taxon>Trichostrongylidae</taxon>
        <taxon>Trichostrongylus</taxon>
    </lineage>
</organism>
<comment type="caution">
    <text evidence="2">The sequence shown here is derived from an EMBL/GenBank/DDBJ whole genome shotgun (WGS) entry which is preliminary data.</text>
</comment>
<feature type="signal peptide" evidence="1">
    <location>
        <begin position="1"/>
        <end position="25"/>
    </location>
</feature>
<dbReference type="AlphaFoldDB" id="A0AAN8FYN3"/>
<dbReference type="Proteomes" id="UP001331761">
    <property type="component" value="Unassembled WGS sequence"/>
</dbReference>
<evidence type="ECO:0000256" key="1">
    <source>
        <dbReference type="SAM" id="SignalP"/>
    </source>
</evidence>
<dbReference type="EMBL" id="WIXE01003519">
    <property type="protein sequence ID" value="KAK5983862.1"/>
    <property type="molecule type" value="Genomic_DNA"/>
</dbReference>
<feature type="chain" id="PRO_5043037725" evidence="1">
    <location>
        <begin position="26"/>
        <end position="80"/>
    </location>
</feature>